<feature type="transmembrane region" description="Helical" evidence="2">
    <location>
        <begin position="105"/>
        <end position="127"/>
    </location>
</feature>
<reference evidence="3 4" key="1">
    <citation type="submission" date="2021-12" db="EMBL/GenBank/DDBJ databases">
        <title>High titer production of polyol ester of fatty acids by Rhodotorula paludigena BS15 towards product separation-free biomass refinery.</title>
        <authorList>
            <person name="Mano J."/>
            <person name="Ono H."/>
            <person name="Tanaka T."/>
            <person name="Naito K."/>
            <person name="Sushida H."/>
            <person name="Ike M."/>
            <person name="Tokuyasu K."/>
            <person name="Kitaoka M."/>
        </authorList>
    </citation>
    <scope>NUCLEOTIDE SEQUENCE [LARGE SCALE GENOMIC DNA]</scope>
    <source>
        <strain evidence="3 4">BS15</strain>
    </source>
</reference>
<dbReference type="EMBL" id="BQKY01000001">
    <property type="protein sequence ID" value="GJN87554.1"/>
    <property type="molecule type" value="Genomic_DNA"/>
</dbReference>
<feature type="compositionally biased region" description="Basic and acidic residues" evidence="1">
    <location>
        <begin position="292"/>
        <end position="305"/>
    </location>
</feature>
<protein>
    <submittedName>
        <fullName evidence="3">Uncharacterized protein</fullName>
    </submittedName>
</protein>
<name>A0AAV5GCI7_9BASI</name>
<evidence type="ECO:0000313" key="3">
    <source>
        <dbReference type="EMBL" id="GJN87554.1"/>
    </source>
</evidence>
<evidence type="ECO:0000256" key="2">
    <source>
        <dbReference type="SAM" id="Phobius"/>
    </source>
</evidence>
<feature type="compositionally biased region" description="Basic residues" evidence="1">
    <location>
        <begin position="282"/>
        <end position="291"/>
    </location>
</feature>
<dbReference type="Proteomes" id="UP001342314">
    <property type="component" value="Unassembled WGS sequence"/>
</dbReference>
<proteinExistence type="predicted"/>
<feature type="transmembrane region" description="Helical" evidence="2">
    <location>
        <begin position="159"/>
        <end position="181"/>
    </location>
</feature>
<feature type="region of interest" description="Disordered" evidence="1">
    <location>
        <begin position="1"/>
        <end position="23"/>
    </location>
</feature>
<dbReference type="AlphaFoldDB" id="A0AAV5GCI7"/>
<evidence type="ECO:0000313" key="4">
    <source>
        <dbReference type="Proteomes" id="UP001342314"/>
    </source>
</evidence>
<keyword evidence="2" id="KW-0812">Transmembrane</keyword>
<accession>A0AAV5GCI7</accession>
<organism evidence="3 4">
    <name type="scientific">Rhodotorula paludigena</name>
    <dbReference type="NCBI Taxonomy" id="86838"/>
    <lineage>
        <taxon>Eukaryota</taxon>
        <taxon>Fungi</taxon>
        <taxon>Dikarya</taxon>
        <taxon>Basidiomycota</taxon>
        <taxon>Pucciniomycotina</taxon>
        <taxon>Microbotryomycetes</taxon>
        <taxon>Sporidiobolales</taxon>
        <taxon>Sporidiobolaceae</taxon>
        <taxon>Rhodotorula</taxon>
    </lineage>
</organism>
<gene>
    <name evidence="3" type="ORF">Rhopal_000508-T1</name>
</gene>
<keyword evidence="2" id="KW-0472">Membrane</keyword>
<sequence length="330" mass="36205">MSAATEPPKPPPPLTPEQKHRVLSSPIHKRIKREVYATLALGMLGATGNIACVSASGGIIATEKWWVLFSCLPCGSRVRVFSLMWSVYTGVFMYHVKYLGWPDQLLIDIGWMMFAAVFSAAFLCYLFRKMIYYGTLEAMQMSCQVDCEGKLSFVRISPLVFGLLTLVLAAIQLFLCCRLYWNPIINPPLDAHGMPIVQDPETGKPLPLDAKGQPIIPDWLKPPRDPSAPTGRNTQSMGQCGDGDMRAAANEQSEPESSAPEHSDEDDEKALLQAHEMGQSRRSSRGARRDKRVGSKRTDEVEHGKGSAGAAPTQAAKAARGVFERAKGTQ</sequence>
<feature type="compositionally biased region" description="Low complexity" evidence="1">
    <location>
        <begin position="308"/>
        <end position="319"/>
    </location>
</feature>
<evidence type="ECO:0000256" key="1">
    <source>
        <dbReference type="SAM" id="MobiDB-lite"/>
    </source>
</evidence>
<feature type="region of interest" description="Disordered" evidence="1">
    <location>
        <begin position="196"/>
        <end position="330"/>
    </location>
</feature>
<keyword evidence="4" id="KW-1185">Reference proteome</keyword>
<keyword evidence="2" id="KW-1133">Transmembrane helix</keyword>
<comment type="caution">
    <text evidence="3">The sequence shown here is derived from an EMBL/GenBank/DDBJ whole genome shotgun (WGS) entry which is preliminary data.</text>
</comment>
<feature type="transmembrane region" description="Helical" evidence="2">
    <location>
        <begin position="35"/>
        <end position="53"/>
    </location>
</feature>